<evidence type="ECO:0000256" key="3">
    <source>
        <dbReference type="ARBA" id="ARBA00023004"/>
    </source>
</evidence>
<evidence type="ECO:0000313" key="5">
    <source>
        <dbReference type="EMBL" id="GMT27560.1"/>
    </source>
</evidence>
<reference evidence="5" key="1">
    <citation type="submission" date="2023-10" db="EMBL/GenBank/DDBJ databases">
        <title>Genome assembly of Pristionchus species.</title>
        <authorList>
            <person name="Yoshida K."/>
            <person name="Sommer R.J."/>
        </authorList>
    </citation>
    <scope>NUCLEOTIDE SEQUENCE</scope>
    <source>
        <strain evidence="5">RS5133</strain>
    </source>
</reference>
<accession>A0AAV5W727</accession>
<keyword evidence="4" id="KW-0560">Oxidoreductase</keyword>
<evidence type="ECO:0000256" key="4">
    <source>
        <dbReference type="ARBA" id="ARBA00023033"/>
    </source>
</evidence>
<keyword evidence="3" id="KW-0408">Iron</keyword>
<dbReference type="GO" id="GO:0006805">
    <property type="term" value="P:xenobiotic metabolic process"/>
    <property type="evidence" value="ECO:0007669"/>
    <property type="project" value="TreeGrafter"/>
</dbReference>
<dbReference type="GO" id="GO:0005737">
    <property type="term" value="C:cytoplasm"/>
    <property type="evidence" value="ECO:0007669"/>
    <property type="project" value="TreeGrafter"/>
</dbReference>
<dbReference type="GO" id="GO:0006082">
    <property type="term" value="P:organic acid metabolic process"/>
    <property type="evidence" value="ECO:0007669"/>
    <property type="project" value="TreeGrafter"/>
</dbReference>
<name>A0AAV5W727_9BILA</name>
<dbReference type="InterPro" id="IPR050182">
    <property type="entry name" value="Cytochrome_P450_fam2"/>
</dbReference>
<sequence>AIHYLMSNPEAQRKMQKEIDEQIGQRQISLEDQKHLPYSMAVILEIQRIANIAEINFMRLTNQEIVIRGHRIPKNTAIMPQFPSVHQFLRYSRDLV</sequence>
<dbReference type="InterPro" id="IPR001128">
    <property type="entry name" value="Cyt_P450"/>
</dbReference>
<dbReference type="InterPro" id="IPR036396">
    <property type="entry name" value="Cyt_P450_sf"/>
</dbReference>
<dbReference type="SUPFAM" id="SSF48264">
    <property type="entry name" value="Cytochrome P450"/>
    <property type="match status" value="1"/>
</dbReference>
<evidence type="ECO:0008006" key="7">
    <source>
        <dbReference type="Google" id="ProtNLM"/>
    </source>
</evidence>
<dbReference type="PANTHER" id="PTHR24300:SF338">
    <property type="entry name" value="CYTOCHROME P450 CYP36A1-RELATED"/>
    <property type="match status" value="1"/>
</dbReference>
<dbReference type="AlphaFoldDB" id="A0AAV5W727"/>
<dbReference type="GO" id="GO:0005506">
    <property type="term" value="F:iron ion binding"/>
    <property type="evidence" value="ECO:0007669"/>
    <property type="project" value="InterPro"/>
</dbReference>
<keyword evidence="4" id="KW-0503">Monooxygenase</keyword>
<comment type="caution">
    <text evidence="5">The sequence shown here is derived from an EMBL/GenBank/DDBJ whole genome shotgun (WGS) entry which is preliminary data.</text>
</comment>
<evidence type="ECO:0000256" key="1">
    <source>
        <dbReference type="ARBA" id="ARBA00010617"/>
    </source>
</evidence>
<dbReference type="Proteomes" id="UP001432322">
    <property type="component" value="Unassembled WGS sequence"/>
</dbReference>
<feature type="non-terminal residue" evidence="5">
    <location>
        <position position="96"/>
    </location>
</feature>
<dbReference type="EMBL" id="BTSY01000005">
    <property type="protein sequence ID" value="GMT27560.1"/>
    <property type="molecule type" value="Genomic_DNA"/>
</dbReference>
<dbReference type="GO" id="GO:0020037">
    <property type="term" value="F:heme binding"/>
    <property type="evidence" value="ECO:0007669"/>
    <property type="project" value="InterPro"/>
</dbReference>
<organism evidence="5 6">
    <name type="scientific">Pristionchus fissidentatus</name>
    <dbReference type="NCBI Taxonomy" id="1538716"/>
    <lineage>
        <taxon>Eukaryota</taxon>
        <taxon>Metazoa</taxon>
        <taxon>Ecdysozoa</taxon>
        <taxon>Nematoda</taxon>
        <taxon>Chromadorea</taxon>
        <taxon>Rhabditida</taxon>
        <taxon>Rhabditina</taxon>
        <taxon>Diplogasteromorpha</taxon>
        <taxon>Diplogasteroidea</taxon>
        <taxon>Neodiplogasteridae</taxon>
        <taxon>Pristionchus</taxon>
    </lineage>
</organism>
<evidence type="ECO:0000256" key="2">
    <source>
        <dbReference type="ARBA" id="ARBA00022723"/>
    </source>
</evidence>
<protein>
    <recommendedName>
        <fullName evidence="7">Cytochrome P450</fullName>
    </recommendedName>
</protein>
<dbReference type="Pfam" id="PF00067">
    <property type="entry name" value="p450"/>
    <property type="match status" value="1"/>
</dbReference>
<evidence type="ECO:0000313" key="6">
    <source>
        <dbReference type="Proteomes" id="UP001432322"/>
    </source>
</evidence>
<dbReference type="Gene3D" id="1.10.630.10">
    <property type="entry name" value="Cytochrome P450"/>
    <property type="match status" value="1"/>
</dbReference>
<keyword evidence="2" id="KW-0479">Metal-binding</keyword>
<feature type="non-terminal residue" evidence="5">
    <location>
        <position position="1"/>
    </location>
</feature>
<keyword evidence="6" id="KW-1185">Reference proteome</keyword>
<gene>
    <name evidence="5" type="ORF">PFISCL1PPCAC_18857</name>
</gene>
<proteinExistence type="inferred from homology"/>
<comment type="similarity">
    <text evidence="1">Belongs to the cytochrome P450 family.</text>
</comment>
<dbReference type="GO" id="GO:0016712">
    <property type="term" value="F:oxidoreductase activity, acting on paired donors, with incorporation or reduction of molecular oxygen, reduced flavin or flavoprotein as one donor, and incorporation of one atom of oxygen"/>
    <property type="evidence" value="ECO:0007669"/>
    <property type="project" value="TreeGrafter"/>
</dbReference>
<dbReference type="PANTHER" id="PTHR24300">
    <property type="entry name" value="CYTOCHROME P450 508A4-RELATED"/>
    <property type="match status" value="1"/>
</dbReference>